<dbReference type="GeneID" id="30908350"/>
<evidence type="ECO:0000313" key="3">
    <source>
        <dbReference type="EMBL" id="ANQ07225.1"/>
    </source>
</evidence>
<evidence type="ECO:0000313" key="4">
    <source>
        <dbReference type="Proteomes" id="UP000092716"/>
    </source>
</evidence>
<dbReference type="VEuPathDB" id="PlasmoDB:PCOAH_00016240"/>
<feature type="transmembrane region" description="Helical" evidence="2">
    <location>
        <begin position="522"/>
        <end position="543"/>
    </location>
</feature>
<feature type="compositionally biased region" description="Basic and acidic residues" evidence="1">
    <location>
        <begin position="493"/>
        <end position="507"/>
    </location>
</feature>
<dbReference type="OrthoDB" id="383226at2759"/>
<dbReference type="KEGG" id="pcot:PCOAH_00016240"/>
<feature type="compositionally biased region" description="Acidic residues" evidence="1">
    <location>
        <begin position="226"/>
        <end position="235"/>
    </location>
</feature>
<reference evidence="4" key="1">
    <citation type="submission" date="2016-06" db="EMBL/GenBank/DDBJ databases">
        <title>First high quality genome sequence of Plasmodium coatneyi using continuous long reads from single molecule, real-time sequencing.</title>
        <authorList>
            <person name="Chien J.-T."/>
            <person name="Pakala S.B."/>
            <person name="Geraldo J.A."/>
            <person name="Lapp S.A."/>
            <person name="Barnwell J.W."/>
            <person name="Kissinger J.C."/>
            <person name="Galinski M.R."/>
            <person name="Humphrey J.C."/>
        </authorList>
    </citation>
    <scope>NUCLEOTIDE SEQUENCE [LARGE SCALE GENOMIC DNA]</scope>
    <source>
        <strain evidence="4">Hackeri</strain>
    </source>
</reference>
<feature type="region of interest" description="Disordered" evidence="1">
    <location>
        <begin position="216"/>
        <end position="246"/>
    </location>
</feature>
<name>A0A1B1DXA8_9APIC</name>
<organism evidence="3 4">
    <name type="scientific">Plasmodium coatneyi</name>
    <dbReference type="NCBI Taxonomy" id="208452"/>
    <lineage>
        <taxon>Eukaryota</taxon>
        <taxon>Sar</taxon>
        <taxon>Alveolata</taxon>
        <taxon>Apicomplexa</taxon>
        <taxon>Aconoidasida</taxon>
        <taxon>Haemosporida</taxon>
        <taxon>Plasmodiidae</taxon>
        <taxon>Plasmodium</taxon>
    </lineage>
</organism>
<dbReference type="Pfam" id="PF05795">
    <property type="entry name" value="Plasmodium_Vir"/>
    <property type="match status" value="1"/>
</dbReference>
<feature type="compositionally biased region" description="Polar residues" evidence="1">
    <location>
        <begin position="510"/>
        <end position="521"/>
    </location>
</feature>
<proteinExistence type="predicted"/>
<feature type="region of interest" description="Disordered" evidence="1">
    <location>
        <begin position="454"/>
        <end position="521"/>
    </location>
</feature>
<dbReference type="EMBL" id="CP016245">
    <property type="protein sequence ID" value="ANQ07225.1"/>
    <property type="molecule type" value="Genomic_DNA"/>
</dbReference>
<dbReference type="AlphaFoldDB" id="A0A1B1DXA8"/>
<protein>
    <submittedName>
        <fullName evidence="3">KIR protein</fullName>
    </submittedName>
</protein>
<sequence length="556" mass="63286">MNGASVALPSETMYHIFGEGSECRGVQDEDEDEDECCKNNGNTLSLVSQMWLKSDINLAREIEQNYCYARKMEHDETGNKWCQFFYFWLGDRIKDNLNNWGLAEIMGKIYSLLPEHQCKSDFYKLYDDVGEYIFPDCRVLFDYDYNINAWQGDKKCTVGSNSPEYMGQQAKAQSAYLALCNRCEESNDKCCTKFKSEYWEGNRCKRWPPRNLPKLTCTAERKPEHEDELLEDEDEPRGHEPGPTSMEMGKEALMKLHLEGLPSRMAYQDFELYWDTYKSHPSVNAVKSSLQPVLKMYPDISECLNKIVGAWYYVTNVMPTQNQSFEKRCEYFYYWLGSMMSSELGNNVSFSQVVRAIYTELGQLSAKNGCGSVPTTVNGVLFNQRKKIFDFWRDHIALRTLLKSSMFECTSAYSSYVSAVTAAYAAVEGDYERSSDQYWDAFWGTHKDTISKEIPNLACPDKPSAGDDVDLGDAPRNEEHSVSSVKGDGAQASEKELSKDSISHQEETTEGATSTHPTNATLPATISSVSALVGLATITFILYKVSNYNNYNLRYK</sequence>
<evidence type="ECO:0000256" key="1">
    <source>
        <dbReference type="SAM" id="MobiDB-lite"/>
    </source>
</evidence>
<dbReference type="Proteomes" id="UP000092716">
    <property type="component" value="Chromosome 7"/>
</dbReference>
<evidence type="ECO:0000256" key="2">
    <source>
        <dbReference type="SAM" id="Phobius"/>
    </source>
</evidence>
<dbReference type="InterPro" id="IPR008780">
    <property type="entry name" value="Plasmodium_Vir"/>
</dbReference>
<gene>
    <name evidence="3" type="ORF">PCOAH_00016240</name>
</gene>
<keyword evidence="4" id="KW-1185">Reference proteome</keyword>
<keyword evidence="2" id="KW-1133">Transmembrane helix</keyword>
<accession>A0A1B1DXA8</accession>
<keyword evidence="2" id="KW-0472">Membrane</keyword>
<keyword evidence="2" id="KW-0812">Transmembrane</keyword>
<dbReference type="RefSeq" id="XP_019913920.1">
    <property type="nucleotide sequence ID" value="XM_020058433.1"/>
</dbReference>